<protein>
    <submittedName>
        <fullName evidence="9">LamG-like jellyroll fold domain-containing protein</fullName>
    </submittedName>
</protein>
<dbReference type="InterPro" id="IPR001791">
    <property type="entry name" value="Laminin_G"/>
</dbReference>
<dbReference type="PROSITE" id="PS50853">
    <property type="entry name" value="FN3"/>
    <property type="match status" value="1"/>
</dbReference>
<evidence type="ECO:0000256" key="6">
    <source>
        <dbReference type="ARBA" id="ARBA00023326"/>
    </source>
</evidence>
<evidence type="ECO:0000256" key="7">
    <source>
        <dbReference type="SAM" id="SignalP"/>
    </source>
</evidence>
<dbReference type="EMBL" id="JBHTGL010000008">
    <property type="protein sequence ID" value="MFD0628889.1"/>
    <property type="molecule type" value="Genomic_DNA"/>
</dbReference>
<dbReference type="SUPFAM" id="SSF50998">
    <property type="entry name" value="Quinoprotein alcohol dehydrogenase-like"/>
    <property type="match status" value="1"/>
</dbReference>
<dbReference type="Gene3D" id="2.60.120.200">
    <property type="match status" value="1"/>
</dbReference>
<dbReference type="InterPro" id="IPR011047">
    <property type="entry name" value="Quinoprotein_ADH-like_sf"/>
</dbReference>
<keyword evidence="2 7" id="KW-0732">Signal</keyword>
<dbReference type="Proteomes" id="UP001596915">
    <property type="component" value="Unassembled WGS sequence"/>
</dbReference>
<dbReference type="InterPro" id="IPR006558">
    <property type="entry name" value="LamG-like"/>
</dbReference>
<dbReference type="SUPFAM" id="SSF49899">
    <property type="entry name" value="Concanavalin A-like lectins/glucanases"/>
    <property type="match status" value="1"/>
</dbReference>
<keyword evidence="10" id="KW-1185">Reference proteome</keyword>
<dbReference type="InterPro" id="IPR013783">
    <property type="entry name" value="Ig-like_fold"/>
</dbReference>
<dbReference type="SUPFAM" id="SSF49265">
    <property type="entry name" value="Fibronectin type III"/>
    <property type="match status" value="1"/>
</dbReference>
<name>A0ABW2X513_9ACTN</name>
<keyword evidence="6" id="KW-0624">Polysaccharide degradation</keyword>
<evidence type="ECO:0000256" key="4">
    <source>
        <dbReference type="ARBA" id="ARBA00023273"/>
    </source>
</evidence>
<keyword evidence="5" id="KW-0378">Hydrolase</keyword>
<keyword evidence="5" id="KW-0326">Glycosidase</keyword>
<keyword evidence="6" id="KW-0119">Carbohydrate metabolism</keyword>
<reference evidence="10" key="1">
    <citation type="journal article" date="2019" name="Int. J. Syst. Evol. Microbiol.">
        <title>The Global Catalogue of Microorganisms (GCM) 10K type strain sequencing project: providing services to taxonomists for standard genome sequencing and annotation.</title>
        <authorList>
            <consortium name="The Broad Institute Genomics Platform"/>
            <consortium name="The Broad Institute Genome Sequencing Center for Infectious Disease"/>
            <person name="Wu L."/>
            <person name="Ma J."/>
        </authorList>
    </citation>
    <scope>NUCLEOTIDE SEQUENCE [LARGE SCALE GENOMIC DNA]</scope>
    <source>
        <strain evidence="10">JCM 12607</strain>
    </source>
</reference>
<gene>
    <name evidence="9" type="ORF">ACFQ2K_46000</name>
</gene>
<dbReference type="InterPro" id="IPR013320">
    <property type="entry name" value="ConA-like_dom_sf"/>
</dbReference>
<evidence type="ECO:0000259" key="8">
    <source>
        <dbReference type="PROSITE" id="PS50853"/>
    </source>
</evidence>
<keyword evidence="4" id="KW-0966">Cell projection</keyword>
<feature type="chain" id="PRO_5046754048" evidence="7">
    <location>
        <begin position="35"/>
        <end position="754"/>
    </location>
</feature>
<evidence type="ECO:0000313" key="9">
    <source>
        <dbReference type="EMBL" id="MFD0628889.1"/>
    </source>
</evidence>
<accession>A0ABW2X513</accession>
<dbReference type="CDD" id="cd00110">
    <property type="entry name" value="LamG"/>
    <property type="match status" value="1"/>
</dbReference>
<comment type="caution">
    <text evidence="9">The sequence shown here is derived from an EMBL/GenBank/DDBJ whole genome shotgun (WGS) entry which is preliminary data.</text>
</comment>
<dbReference type="InterPro" id="IPR036116">
    <property type="entry name" value="FN3_sf"/>
</dbReference>
<evidence type="ECO:0000256" key="2">
    <source>
        <dbReference type="ARBA" id="ARBA00022729"/>
    </source>
</evidence>
<dbReference type="SMART" id="SM00560">
    <property type="entry name" value="LamGL"/>
    <property type="match status" value="1"/>
</dbReference>
<organism evidence="9 10">
    <name type="scientific">Streptomyces sanglieri</name>
    <dbReference type="NCBI Taxonomy" id="193460"/>
    <lineage>
        <taxon>Bacteria</taxon>
        <taxon>Bacillati</taxon>
        <taxon>Actinomycetota</taxon>
        <taxon>Actinomycetes</taxon>
        <taxon>Kitasatosporales</taxon>
        <taxon>Streptomycetaceae</taxon>
        <taxon>Streptomyces</taxon>
    </lineage>
</organism>
<dbReference type="Gene3D" id="2.130.10.10">
    <property type="entry name" value="YVTN repeat-like/Quinoprotein amine dehydrogenase"/>
    <property type="match status" value="1"/>
</dbReference>
<dbReference type="InterPro" id="IPR003961">
    <property type="entry name" value="FN3_dom"/>
</dbReference>
<evidence type="ECO:0000256" key="1">
    <source>
        <dbReference type="ARBA" id="ARBA00004316"/>
    </source>
</evidence>
<evidence type="ECO:0000256" key="3">
    <source>
        <dbReference type="ARBA" id="ARBA00023157"/>
    </source>
</evidence>
<proteinExistence type="predicted"/>
<dbReference type="Pfam" id="PF13385">
    <property type="entry name" value="Laminin_G_3"/>
    <property type="match status" value="1"/>
</dbReference>
<feature type="signal peptide" evidence="7">
    <location>
        <begin position="1"/>
        <end position="34"/>
    </location>
</feature>
<dbReference type="InterPro" id="IPR015943">
    <property type="entry name" value="WD40/YVTN_repeat-like_dom_sf"/>
</dbReference>
<comment type="subcellular location">
    <subcellularLocation>
        <location evidence="1">Cell projection</location>
    </subcellularLocation>
</comment>
<evidence type="ECO:0000256" key="5">
    <source>
        <dbReference type="ARBA" id="ARBA00023295"/>
    </source>
</evidence>
<sequence length="754" mass="78834">MMYATTGRGRAGRGRVRAAAGALCLLAGALSAAAASGGSPAAALTPPVSLTADDLTTWQTNGIVWSMAASDAGVVYTGGTFSTVRPPDAAPGTSERPAVNFAAFDAATGAPTGCSLSFTLSSGTATVRALALSPDQKTLYVGGQFGSVSGVGVSNIAAIDTASCTPRKDFKVSVSATVRALAVTADTVYLGGDFNTVAGQTRNKFAAVTTGAALKPWKANADEIGRAVELTPDRKHVLLGGNFFKVNGTTSHALAVVDATTGAVTKSYPAGFIPNTSTVQDLTTDATGFYTANEGTGGGVFDGRIALDLSDFEQRWRDTCLGATQAVLVHDGVLYSGSHAHDCATMGEFPNQPRKHLLAQSVDDPKLLPWFPDTNDGIGEPVGPRVMAQTDKGGHHYLWVGGEFTTVNGSAQQGLTRFADGPDTGAPWVPNVTLSTLTPGKVVVDWQTSFDTDDGELTYRIYKDGASTPVHTTTGYSLFWDRPQLSWTDTDVAPGETHSYRISASDGTNTSAKSTAVSATVASAAQKYPAKVLADGASLYWRYDEAASTLAGDSSGGRDNGFVRNSPTRRVTPAAVAGPSTAIGLNGSTQYVYSNERHPQPARFSVETWIRTTSTKGGKIVGFGSLTMQNSTQYDKHVYMRDDGRLVFGVKSGSARTVTTPAAYNNGAWHHVVATQGPGGMALYVDGQLRASNALYTGNEKYDGYWRVGGDNLNGWPSRPTSDFFAGQIDETAVYPTALSSSQISAHYALRTAG</sequence>
<keyword evidence="3" id="KW-1015">Disulfide bond</keyword>
<dbReference type="Gene3D" id="2.60.40.10">
    <property type="entry name" value="Immunoglobulins"/>
    <property type="match status" value="1"/>
</dbReference>
<evidence type="ECO:0000313" key="10">
    <source>
        <dbReference type="Proteomes" id="UP001596915"/>
    </source>
</evidence>
<feature type="domain" description="Fibronectin type-III" evidence="8">
    <location>
        <begin position="426"/>
        <end position="524"/>
    </location>
</feature>